<feature type="binding site" evidence="12">
    <location>
        <position position="544"/>
    </location>
    <ligand>
        <name>Zn(2+)</name>
        <dbReference type="ChEBI" id="CHEBI:29105"/>
        <label>2</label>
    </ligand>
</feature>
<dbReference type="FunFam" id="3.40.1440.60:FF:000001">
    <property type="entry name" value="Primosomal protein N"/>
    <property type="match status" value="1"/>
</dbReference>
<feature type="domain" description="Helicase C-terminal" evidence="14">
    <location>
        <begin position="567"/>
        <end position="733"/>
    </location>
</feature>
<dbReference type="Pfam" id="PF18319">
    <property type="entry name" value="Zn_ribbon_PriA"/>
    <property type="match status" value="1"/>
</dbReference>
<dbReference type="GO" id="GO:0006310">
    <property type="term" value="P:DNA recombination"/>
    <property type="evidence" value="ECO:0007669"/>
    <property type="project" value="InterPro"/>
</dbReference>
<evidence type="ECO:0000259" key="14">
    <source>
        <dbReference type="PROSITE" id="PS51194"/>
    </source>
</evidence>
<accession>A0A1S1Z0F7</accession>
<feature type="binding site" evidence="12">
    <location>
        <position position="575"/>
    </location>
    <ligand>
        <name>Zn(2+)</name>
        <dbReference type="ChEBI" id="CHEBI:29105"/>
        <label>1</label>
    </ligand>
</feature>
<comment type="catalytic activity">
    <reaction evidence="12">
        <text>Couples ATP hydrolysis with the unwinding of duplex DNA by translocating in the 3'-5' direction.</text>
        <dbReference type="EC" id="5.6.2.4"/>
    </reaction>
</comment>
<evidence type="ECO:0000256" key="1">
    <source>
        <dbReference type="ARBA" id="ARBA00022515"/>
    </source>
</evidence>
<dbReference type="EC" id="5.6.2.4" evidence="12"/>
<dbReference type="NCBIfam" id="TIGR00595">
    <property type="entry name" value="priA"/>
    <property type="match status" value="1"/>
</dbReference>
<dbReference type="STRING" id="915059.NH26_10465"/>
<dbReference type="InterPro" id="IPR001650">
    <property type="entry name" value="Helicase_C-like"/>
</dbReference>
<dbReference type="GO" id="GO:0006302">
    <property type="term" value="P:double-strand break repair"/>
    <property type="evidence" value="ECO:0007669"/>
    <property type="project" value="InterPro"/>
</dbReference>
<protein>
    <recommendedName>
        <fullName evidence="12">Replication restart protein PriA</fullName>
    </recommendedName>
    <alternativeName>
        <fullName evidence="12">ATP-dependent DNA helicase PriA</fullName>
        <ecNumber evidence="12">5.6.2.4</ecNumber>
    </alternativeName>
    <alternativeName>
        <fullName evidence="12">DNA 3'-5' helicase PriA</fullName>
    </alternativeName>
</protein>
<dbReference type="GO" id="GO:0008270">
    <property type="term" value="F:zinc ion binding"/>
    <property type="evidence" value="ECO:0007669"/>
    <property type="project" value="UniProtKB-UniRule"/>
</dbReference>
<dbReference type="OrthoDB" id="9759544at2"/>
<evidence type="ECO:0000256" key="3">
    <source>
        <dbReference type="ARBA" id="ARBA00022723"/>
    </source>
</evidence>
<evidence type="ECO:0000256" key="4">
    <source>
        <dbReference type="ARBA" id="ARBA00022741"/>
    </source>
</evidence>
<dbReference type="HAMAP" id="MF_00983">
    <property type="entry name" value="PriA"/>
    <property type="match status" value="1"/>
</dbReference>
<dbReference type="InterPro" id="IPR027417">
    <property type="entry name" value="P-loop_NTPase"/>
</dbReference>
<dbReference type="GO" id="GO:0006270">
    <property type="term" value="P:DNA replication initiation"/>
    <property type="evidence" value="ECO:0007669"/>
    <property type="project" value="TreeGrafter"/>
</dbReference>
<evidence type="ECO:0000256" key="7">
    <source>
        <dbReference type="ARBA" id="ARBA00022833"/>
    </source>
</evidence>
<dbReference type="PROSITE" id="PS51192">
    <property type="entry name" value="HELICASE_ATP_BIND_1"/>
    <property type="match status" value="1"/>
</dbReference>
<evidence type="ECO:0000256" key="10">
    <source>
        <dbReference type="ARBA" id="ARBA00023235"/>
    </source>
</evidence>
<dbReference type="InterPro" id="IPR005259">
    <property type="entry name" value="PriA"/>
</dbReference>
<evidence type="ECO:0000256" key="8">
    <source>
        <dbReference type="ARBA" id="ARBA00022840"/>
    </source>
</evidence>
<evidence type="ECO:0000256" key="11">
    <source>
        <dbReference type="ARBA" id="ARBA00048988"/>
    </source>
</evidence>
<dbReference type="PROSITE" id="PS51194">
    <property type="entry name" value="HELICASE_CTER"/>
    <property type="match status" value="1"/>
</dbReference>
<comment type="cofactor">
    <cofactor evidence="12">
        <name>Zn(2+)</name>
        <dbReference type="ChEBI" id="CHEBI:29105"/>
    </cofactor>
    <text evidence="12">Binds 2 zinc ions per subunit.</text>
</comment>
<dbReference type="GO" id="GO:0003677">
    <property type="term" value="F:DNA binding"/>
    <property type="evidence" value="ECO:0007669"/>
    <property type="project" value="UniProtKB-UniRule"/>
</dbReference>
<dbReference type="RefSeq" id="WP_044222689.1">
    <property type="nucleotide sequence ID" value="NZ_JRYR02000001.1"/>
</dbReference>
<comment type="function">
    <text evidence="12">Initiates the restart of stalled replication forks, which reloads the replicative helicase on sites other than the origin of replication. Recognizes and binds to abandoned replication forks and remodels them to uncover a helicase loading site. Promotes assembly of the primosome at these replication forks.</text>
</comment>
<keyword evidence="4 12" id="KW-0547">Nucleotide-binding</keyword>
<keyword evidence="7 12" id="KW-0862">Zinc</keyword>
<feature type="binding site" evidence="12">
    <location>
        <position position="559"/>
    </location>
    <ligand>
        <name>Zn(2+)</name>
        <dbReference type="ChEBI" id="CHEBI:29105"/>
        <label>2</label>
    </ligand>
</feature>
<keyword evidence="1 12" id="KW-0639">Primosome</keyword>
<dbReference type="GO" id="GO:0006269">
    <property type="term" value="P:DNA replication, synthesis of primer"/>
    <property type="evidence" value="ECO:0007669"/>
    <property type="project" value="UniProtKB-KW"/>
</dbReference>
<dbReference type="GO" id="GO:1990077">
    <property type="term" value="C:primosome complex"/>
    <property type="evidence" value="ECO:0007669"/>
    <property type="project" value="UniProtKB-UniRule"/>
</dbReference>
<dbReference type="InterPro" id="IPR041222">
    <property type="entry name" value="PriA_3primeBD"/>
</dbReference>
<gene>
    <name evidence="12" type="primary">priA</name>
    <name evidence="15" type="ORF">NH26_10465</name>
</gene>
<dbReference type="CDD" id="cd18804">
    <property type="entry name" value="SF2_C_priA"/>
    <property type="match status" value="1"/>
</dbReference>
<dbReference type="EMBL" id="JRYR02000001">
    <property type="protein sequence ID" value="OHX66749.1"/>
    <property type="molecule type" value="Genomic_DNA"/>
</dbReference>
<keyword evidence="9 12" id="KW-0238">DNA-binding</keyword>
<dbReference type="Pfam" id="PF17764">
    <property type="entry name" value="PriA_3primeBD"/>
    <property type="match status" value="1"/>
</dbReference>
<dbReference type="SUPFAM" id="SSF52540">
    <property type="entry name" value="P-loop containing nucleoside triphosphate hydrolases"/>
    <property type="match status" value="1"/>
</dbReference>
<evidence type="ECO:0000313" key="16">
    <source>
        <dbReference type="Proteomes" id="UP000179797"/>
    </source>
</evidence>
<dbReference type="PANTHER" id="PTHR30580:SF0">
    <property type="entry name" value="PRIMOSOMAL PROTEIN N"/>
    <property type="match status" value="1"/>
</dbReference>
<dbReference type="CDD" id="cd17929">
    <property type="entry name" value="DEXHc_priA"/>
    <property type="match status" value="1"/>
</dbReference>
<dbReference type="Proteomes" id="UP000179797">
    <property type="component" value="Unassembled WGS sequence"/>
</dbReference>
<evidence type="ECO:0000256" key="12">
    <source>
        <dbReference type="HAMAP-Rule" id="MF_00983"/>
    </source>
</evidence>
<feature type="binding site" evidence="12">
    <location>
        <position position="562"/>
    </location>
    <ligand>
        <name>Zn(2+)</name>
        <dbReference type="ChEBI" id="CHEBI:29105"/>
        <label>2</label>
    </ligand>
</feature>
<dbReference type="InterPro" id="IPR014001">
    <property type="entry name" value="Helicase_ATP-bd"/>
</dbReference>
<feature type="domain" description="Helicase ATP-binding" evidence="13">
    <location>
        <begin position="302"/>
        <end position="469"/>
    </location>
</feature>
<dbReference type="InterPro" id="IPR011545">
    <property type="entry name" value="DEAD/DEAH_box_helicase_dom"/>
</dbReference>
<comment type="catalytic activity">
    <reaction evidence="11 12">
        <text>ATP + H2O = ADP + phosphate + H(+)</text>
        <dbReference type="Rhea" id="RHEA:13065"/>
        <dbReference type="ChEBI" id="CHEBI:15377"/>
        <dbReference type="ChEBI" id="CHEBI:15378"/>
        <dbReference type="ChEBI" id="CHEBI:30616"/>
        <dbReference type="ChEBI" id="CHEBI:43474"/>
        <dbReference type="ChEBI" id="CHEBI:456216"/>
        <dbReference type="EC" id="5.6.2.4"/>
    </reaction>
</comment>
<dbReference type="FunFam" id="3.40.50.300:FF:000489">
    <property type="entry name" value="Primosome assembly protein PriA"/>
    <property type="match status" value="1"/>
</dbReference>
<dbReference type="InterPro" id="IPR041236">
    <property type="entry name" value="PriA_C"/>
</dbReference>
<keyword evidence="3 12" id="KW-0479">Metal-binding</keyword>
<organism evidence="15 16">
    <name type="scientific">Flammeovirga pacifica</name>
    <dbReference type="NCBI Taxonomy" id="915059"/>
    <lineage>
        <taxon>Bacteria</taxon>
        <taxon>Pseudomonadati</taxon>
        <taxon>Bacteroidota</taxon>
        <taxon>Cytophagia</taxon>
        <taxon>Cytophagales</taxon>
        <taxon>Flammeovirgaceae</taxon>
        <taxon>Flammeovirga</taxon>
    </lineage>
</organism>
<keyword evidence="5 12" id="KW-0378">Hydrolase</keyword>
<dbReference type="AlphaFoldDB" id="A0A1S1Z0F7"/>
<dbReference type="InterPro" id="IPR040498">
    <property type="entry name" value="PriA_CRR"/>
</dbReference>
<feature type="binding site" evidence="12">
    <location>
        <position position="535"/>
    </location>
    <ligand>
        <name>Zn(2+)</name>
        <dbReference type="ChEBI" id="CHEBI:29105"/>
        <label>1</label>
    </ligand>
</feature>
<keyword evidence="8 12" id="KW-0067">ATP-binding</keyword>
<sequence length="827" mass="95264">MKFAEVILPVPIPKSFCYVIPSQLDLEVLVGHRVLVEFGNRKMYTGIVSEIHETEPEKYIPKPILEVLEVEPSVNASQIKLWQWVADYYMCSIGEVLNVALPSGLKLSSQSYIQIHPHFIIEENLEQLSDREFTLMSYLEKEQTIPYTQVGEILEIKSPYKTIKNLIEKEAILLIEKIKERYKPKMEKRIRLSQQYADQPDSLDDLFKLLSKRQKQEDALLKYLSLVPIHEDYLTNFHGVAKREFLHVGRPLSPSSVGTMTKNGIFEEFERQIPRFELSVADKMQPTPVLSPAQKECLQKTIQGLSEKNVCLLHGITGSGKTEIYLQLIKSVIENGEQALFLIPEIALSSQLVKRLKVYFGDVLGIYHSKFSDNERVETWKGVQEGQFQVIVGTRSSLFLPFSDLSLIIVDEEHDSSYKANDPAPRYQGRDLALVLAHMHHAKVVLGSATPSLESFYLAVKNKYAYAGLHERFGDAQLPEIKIIDVKAKRKQKKMKDDFSDDLLHILHQNTEQGYQSILFQNRRGYSPYVTCDVCNWVPTCPSCNVKLTYHIYRNEIRCHYCGHKEHVPHTCVSCGSTEMKTVGLGTQKVEEELKTYLPEVRVGRLDLDTTRRKHSYDQILTDFEQGHIDILVGTQMITKGLDFDNVRVVGIINADTMLYFPDFRAHERAFQMLTQVSGRAGRRGETGTVILQTQQPSETLFAKVARNDYHNFYRKEIKDREQYHYPPFTRLIKLTIRSEKQDLTHDAANYLGRLLVNWLGQKRILGPQEPGINKIRNYYLSEILIKLEREGIDLKKAKGLIQKAIYQQKEEKPFKRVWVSIDVDPQ</sequence>
<dbReference type="GO" id="GO:0043138">
    <property type="term" value="F:3'-5' DNA helicase activity"/>
    <property type="evidence" value="ECO:0007669"/>
    <property type="project" value="UniProtKB-EC"/>
</dbReference>
<reference evidence="15 16" key="1">
    <citation type="journal article" date="2012" name="Int. J. Syst. Evol. Microbiol.">
        <title>Flammeovirga pacifica sp. nov., isolated from deep-sea sediment.</title>
        <authorList>
            <person name="Xu H."/>
            <person name="Fu Y."/>
            <person name="Yang N."/>
            <person name="Ding Z."/>
            <person name="Lai Q."/>
            <person name="Zeng R."/>
        </authorList>
    </citation>
    <scope>NUCLEOTIDE SEQUENCE [LARGE SCALE GENOMIC DNA]</scope>
    <source>
        <strain evidence="16">DSM 24597 / LMG 26175 / WPAGA1</strain>
    </source>
</reference>
<dbReference type="Pfam" id="PF00270">
    <property type="entry name" value="DEAD"/>
    <property type="match status" value="1"/>
</dbReference>
<comment type="similarity">
    <text evidence="12">Belongs to the helicase family. PriA subfamily.</text>
</comment>
<evidence type="ECO:0000256" key="6">
    <source>
        <dbReference type="ARBA" id="ARBA00022806"/>
    </source>
</evidence>
<dbReference type="Pfam" id="PF18074">
    <property type="entry name" value="PriA_C"/>
    <property type="match status" value="1"/>
</dbReference>
<dbReference type="SMART" id="SM00487">
    <property type="entry name" value="DEXDc"/>
    <property type="match status" value="1"/>
</dbReference>
<feature type="binding site" evidence="12">
    <location>
        <position position="572"/>
    </location>
    <ligand>
        <name>Zn(2+)</name>
        <dbReference type="ChEBI" id="CHEBI:29105"/>
        <label>1</label>
    </ligand>
</feature>
<dbReference type="Pfam" id="PF00271">
    <property type="entry name" value="Helicase_C"/>
    <property type="match status" value="1"/>
</dbReference>
<dbReference type="PANTHER" id="PTHR30580">
    <property type="entry name" value="PRIMOSOMAL PROTEIN N"/>
    <property type="match status" value="1"/>
</dbReference>
<dbReference type="GO" id="GO:0005524">
    <property type="term" value="F:ATP binding"/>
    <property type="evidence" value="ECO:0007669"/>
    <property type="project" value="UniProtKB-UniRule"/>
</dbReference>
<comment type="subunit">
    <text evidence="12">Component of the replication restart primosome.</text>
</comment>
<dbReference type="SMART" id="SM00490">
    <property type="entry name" value="HELICc"/>
    <property type="match status" value="1"/>
</dbReference>
<name>A0A1S1Z0F7_FLAPC</name>
<feature type="binding site" evidence="12">
    <location>
        <position position="541"/>
    </location>
    <ligand>
        <name>Zn(2+)</name>
        <dbReference type="ChEBI" id="CHEBI:29105"/>
        <label>2</label>
    </ligand>
</feature>
<dbReference type="InterPro" id="IPR042115">
    <property type="entry name" value="PriA_3primeBD_sf"/>
</dbReference>
<evidence type="ECO:0000259" key="13">
    <source>
        <dbReference type="PROSITE" id="PS51192"/>
    </source>
</evidence>
<evidence type="ECO:0000256" key="9">
    <source>
        <dbReference type="ARBA" id="ARBA00023125"/>
    </source>
</evidence>
<dbReference type="Gene3D" id="3.40.1440.60">
    <property type="entry name" value="PriA, 3(prime) DNA-binding domain"/>
    <property type="match status" value="1"/>
</dbReference>
<evidence type="ECO:0000313" key="15">
    <source>
        <dbReference type="EMBL" id="OHX66749.1"/>
    </source>
</evidence>
<dbReference type="Gene3D" id="3.40.50.300">
    <property type="entry name" value="P-loop containing nucleotide triphosphate hydrolases"/>
    <property type="match status" value="2"/>
</dbReference>
<keyword evidence="6 12" id="KW-0347">Helicase</keyword>
<keyword evidence="10 12" id="KW-0413">Isomerase</keyword>
<proteinExistence type="inferred from homology"/>
<dbReference type="GO" id="GO:0016887">
    <property type="term" value="F:ATP hydrolysis activity"/>
    <property type="evidence" value="ECO:0007669"/>
    <property type="project" value="RHEA"/>
</dbReference>
<evidence type="ECO:0000256" key="2">
    <source>
        <dbReference type="ARBA" id="ARBA00022705"/>
    </source>
</evidence>
<evidence type="ECO:0000256" key="5">
    <source>
        <dbReference type="ARBA" id="ARBA00022801"/>
    </source>
</evidence>
<keyword evidence="16" id="KW-1185">Reference proteome</keyword>
<keyword evidence="2 12" id="KW-0235">DNA replication</keyword>
<comment type="caution">
    <text evidence="15">The sequence shown here is derived from an EMBL/GenBank/DDBJ whole genome shotgun (WGS) entry which is preliminary data.</text>
</comment>
<feature type="binding site" evidence="12">
    <location>
        <position position="532"/>
    </location>
    <ligand>
        <name>Zn(2+)</name>
        <dbReference type="ChEBI" id="CHEBI:29105"/>
        <label>1</label>
    </ligand>
</feature>